<evidence type="ECO:0000256" key="3">
    <source>
        <dbReference type="PROSITE-ProRule" id="PRU00023"/>
    </source>
</evidence>
<protein>
    <submittedName>
        <fullName evidence="4">Ankyrin repeat domain-containing protein</fullName>
    </submittedName>
</protein>
<dbReference type="Gene3D" id="1.25.40.20">
    <property type="entry name" value="Ankyrin repeat-containing domain"/>
    <property type="match status" value="3"/>
</dbReference>
<dbReference type="SUPFAM" id="SSF48403">
    <property type="entry name" value="Ankyrin repeat"/>
    <property type="match status" value="1"/>
</dbReference>
<dbReference type="Proteomes" id="UP001596004">
    <property type="component" value="Unassembled WGS sequence"/>
</dbReference>
<evidence type="ECO:0000313" key="4">
    <source>
        <dbReference type="EMBL" id="MFC4534840.1"/>
    </source>
</evidence>
<name>A0ABV9CQQ7_9ACTN</name>
<keyword evidence="5" id="KW-1185">Reference proteome</keyword>
<proteinExistence type="predicted"/>
<dbReference type="Pfam" id="PF12796">
    <property type="entry name" value="Ank_2"/>
    <property type="match status" value="1"/>
</dbReference>
<organism evidence="4 5">
    <name type="scientific">Sphaerisporangium dianthi</name>
    <dbReference type="NCBI Taxonomy" id="1436120"/>
    <lineage>
        <taxon>Bacteria</taxon>
        <taxon>Bacillati</taxon>
        <taxon>Actinomycetota</taxon>
        <taxon>Actinomycetes</taxon>
        <taxon>Streptosporangiales</taxon>
        <taxon>Streptosporangiaceae</taxon>
        <taxon>Sphaerisporangium</taxon>
    </lineage>
</organism>
<feature type="repeat" description="ANK" evidence="3">
    <location>
        <begin position="423"/>
        <end position="455"/>
    </location>
</feature>
<keyword evidence="1" id="KW-0677">Repeat</keyword>
<dbReference type="SMART" id="SM00248">
    <property type="entry name" value="ANK"/>
    <property type="match status" value="4"/>
</dbReference>
<dbReference type="InterPro" id="IPR050745">
    <property type="entry name" value="Multifunctional_regulatory"/>
</dbReference>
<reference evidence="5" key="1">
    <citation type="journal article" date="2019" name="Int. J. Syst. Evol. Microbiol.">
        <title>The Global Catalogue of Microorganisms (GCM) 10K type strain sequencing project: providing services to taxonomists for standard genome sequencing and annotation.</title>
        <authorList>
            <consortium name="The Broad Institute Genomics Platform"/>
            <consortium name="The Broad Institute Genome Sequencing Center for Infectious Disease"/>
            <person name="Wu L."/>
            <person name="Ma J."/>
        </authorList>
    </citation>
    <scope>NUCLEOTIDE SEQUENCE [LARGE SCALE GENOMIC DNA]</scope>
    <source>
        <strain evidence="5">CGMCC 4.7132</strain>
    </source>
</reference>
<dbReference type="PANTHER" id="PTHR24189">
    <property type="entry name" value="MYOTROPHIN"/>
    <property type="match status" value="1"/>
</dbReference>
<dbReference type="RefSeq" id="WP_380846279.1">
    <property type="nucleotide sequence ID" value="NZ_JBHSFP010000026.1"/>
</dbReference>
<sequence>MANRLPENPSLDHLKSEAKRLLRDVRAGEVLALATAGGWLRPVPLPQPPSDLRLADAQLIVACKYGFTSWPRLRAHLKMVGTFARRPQAVGPSADPATEFLRLACLTYQGPPSTEAAARLLAAHPETAGASVWTMAAVGDAAGMARLVAADPASARACGGPFGWEPLVYLAFSRVAQADAVGAARVLLAAGADPNAGYLPEGLGPPFTALTGALGGGELRQPPHPLGLELARVLLEAGADANDGQALYNRGVGGDDTGYLELLLEFGLGRGDGGPWKARLGRVQDPPARMLANTVLTAALRGQARRMRCLLAHGAPAGAKGGGHLFFGGHTALELALLGGHSQVARLLADAGARGTPGGPDAVEAAIMRGDRGELERLVSGDRALLRRLRHERRDLLIKAAEYGRVPAVRLACALGFDVNARLPSTALHKAARAGDLPMVRALLELGADRSLREFDHGATPLEWARFAGQAEVAEFLS</sequence>
<accession>A0ABV9CQQ7</accession>
<keyword evidence="2 3" id="KW-0040">ANK repeat</keyword>
<dbReference type="InterPro" id="IPR002110">
    <property type="entry name" value="Ankyrin_rpt"/>
</dbReference>
<dbReference type="PANTHER" id="PTHR24189:SF50">
    <property type="entry name" value="ANKYRIN REPEAT AND SOCS BOX PROTEIN 2"/>
    <property type="match status" value="1"/>
</dbReference>
<dbReference type="InterPro" id="IPR036770">
    <property type="entry name" value="Ankyrin_rpt-contain_sf"/>
</dbReference>
<dbReference type="PROSITE" id="PS50088">
    <property type="entry name" value="ANK_REPEAT"/>
    <property type="match status" value="2"/>
</dbReference>
<dbReference type="PROSITE" id="PS50297">
    <property type="entry name" value="ANK_REP_REGION"/>
    <property type="match status" value="2"/>
</dbReference>
<comment type="caution">
    <text evidence="4">The sequence shown here is derived from an EMBL/GenBank/DDBJ whole genome shotgun (WGS) entry which is preliminary data.</text>
</comment>
<evidence type="ECO:0000256" key="2">
    <source>
        <dbReference type="ARBA" id="ARBA00023043"/>
    </source>
</evidence>
<gene>
    <name evidence="4" type="ORF">ACFO60_29120</name>
</gene>
<evidence type="ECO:0000313" key="5">
    <source>
        <dbReference type="Proteomes" id="UP001596004"/>
    </source>
</evidence>
<evidence type="ECO:0000256" key="1">
    <source>
        <dbReference type="ARBA" id="ARBA00022737"/>
    </source>
</evidence>
<dbReference type="EMBL" id="JBHSFP010000026">
    <property type="protein sequence ID" value="MFC4534840.1"/>
    <property type="molecule type" value="Genomic_DNA"/>
</dbReference>
<feature type="repeat" description="ANK" evidence="3">
    <location>
        <begin position="328"/>
        <end position="353"/>
    </location>
</feature>